<dbReference type="PROSITE" id="PS50113">
    <property type="entry name" value="PAC"/>
    <property type="match status" value="1"/>
</dbReference>
<feature type="coiled-coil region" evidence="1">
    <location>
        <begin position="14"/>
        <end position="41"/>
    </location>
</feature>
<feature type="domain" description="PAS" evidence="2">
    <location>
        <begin position="59"/>
        <end position="113"/>
    </location>
</feature>
<dbReference type="InterPro" id="IPR036388">
    <property type="entry name" value="WH-like_DNA-bd_sf"/>
</dbReference>
<evidence type="ECO:0000256" key="1">
    <source>
        <dbReference type="SAM" id="Coils"/>
    </source>
</evidence>
<proteinExistence type="predicted"/>
<feature type="domain" description="PAC" evidence="3">
    <location>
        <begin position="117"/>
        <end position="169"/>
    </location>
</feature>
<evidence type="ECO:0000259" key="2">
    <source>
        <dbReference type="PROSITE" id="PS50112"/>
    </source>
</evidence>
<dbReference type="KEGG" id="mcos:GM418_04940"/>
<dbReference type="AlphaFoldDB" id="A0A6I6JJM6"/>
<protein>
    <submittedName>
        <fullName evidence="4">PAS domain S-box protein</fullName>
    </submittedName>
</protein>
<dbReference type="InterPro" id="IPR035965">
    <property type="entry name" value="PAS-like_dom_sf"/>
</dbReference>
<dbReference type="InterPro" id="IPR000700">
    <property type="entry name" value="PAS-assoc_C"/>
</dbReference>
<dbReference type="InterPro" id="IPR000014">
    <property type="entry name" value="PAS"/>
</dbReference>
<reference evidence="4 5" key="1">
    <citation type="submission" date="2019-11" db="EMBL/GenBank/DDBJ databases">
        <authorList>
            <person name="Zheng R.K."/>
            <person name="Sun C.M."/>
        </authorList>
    </citation>
    <scope>NUCLEOTIDE SEQUENCE [LARGE SCALE GENOMIC DNA]</scope>
    <source>
        <strain evidence="4 5">WC007</strain>
    </source>
</reference>
<dbReference type="InterPro" id="IPR016032">
    <property type="entry name" value="Sig_transdc_resp-reg_C-effctor"/>
</dbReference>
<dbReference type="GO" id="GO:0003677">
    <property type="term" value="F:DNA binding"/>
    <property type="evidence" value="ECO:0007669"/>
    <property type="project" value="InterPro"/>
</dbReference>
<organism evidence="4 5">
    <name type="scientific">Maribellus comscasis</name>
    <dbReference type="NCBI Taxonomy" id="2681766"/>
    <lineage>
        <taxon>Bacteria</taxon>
        <taxon>Pseudomonadati</taxon>
        <taxon>Bacteroidota</taxon>
        <taxon>Bacteroidia</taxon>
        <taxon>Marinilabiliales</taxon>
        <taxon>Prolixibacteraceae</taxon>
        <taxon>Maribellus</taxon>
    </lineage>
</organism>
<keyword evidence="5" id="KW-1185">Reference proteome</keyword>
<dbReference type="Proteomes" id="UP000428260">
    <property type="component" value="Chromosome"/>
</dbReference>
<sequence>MVIQKNRDDSFRKEKDFETQLSEIKMELEEIRAALEEEKNQRQFYQFVADFTFGWELWLDPSGKIKYCSPSCQDLTGFTANQVIASENISVLLIYEPDREKFNHFISDSLNQLIMNQSLEFRILTRHKQLCWCSVNVRGVYNKQGRYLGIRASVHDITRLKRALGHIQELSEGKEFENRAKWRMKSKLDNKEREVISSLLQLSQKNELLALVQKQLKKLVSGTSQQAHQKASALLKTLESVSISPVDWEMVVQQLENLHPGFIDRLKLKHPNLSSKEEKLCSYLRLGLSSKEIAGLQNINSKSVEVSRGRLRKKLKLQREERLKEYVDHI</sequence>
<dbReference type="CDD" id="cd00130">
    <property type="entry name" value="PAS"/>
    <property type="match status" value="1"/>
</dbReference>
<dbReference type="EMBL" id="CP046401">
    <property type="protein sequence ID" value="QGY43026.1"/>
    <property type="molecule type" value="Genomic_DNA"/>
</dbReference>
<evidence type="ECO:0000313" key="4">
    <source>
        <dbReference type="EMBL" id="QGY43026.1"/>
    </source>
</evidence>
<dbReference type="RefSeq" id="WP_158863746.1">
    <property type="nucleotide sequence ID" value="NZ_CP046401.1"/>
</dbReference>
<dbReference type="Gene3D" id="3.30.450.20">
    <property type="entry name" value="PAS domain"/>
    <property type="match status" value="1"/>
</dbReference>
<dbReference type="Gene3D" id="1.10.10.10">
    <property type="entry name" value="Winged helix-like DNA-binding domain superfamily/Winged helix DNA-binding domain"/>
    <property type="match status" value="1"/>
</dbReference>
<evidence type="ECO:0000259" key="3">
    <source>
        <dbReference type="PROSITE" id="PS50113"/>
    </source>
</evidence>
<dbReference type="InterPro" id="IPR000792">
    <property type="entry name" value="Tscrpt_reg_LuxR_C"/>
</dbReference>
<dbReference type="InterPro" id="IPR001610">
    <property type="entry name" value="PAC"/>
</dbReference>
<dbReference type="PROSITE" id="PS50112">
    <property type="entry name" value="PAS"/>
    <property type="match status" value="1"/>
</dbReference>
<dbReference type="GO" id="GO:0006355">
    <property type="term" value="P:regulation of DNA-templated transcription"/>
    <property type="evidence" value="ECO:0007669"/>
    <property type="project" value="InterPro"/>
</dbReference>
<accession>A0A6I6JJM6</accession>
<name>A0A6I6JJM6_9BACT</name>
<dbReference type="SMART" id="SM00086">
    <property type="entry name" value="PAC"/>
    <property type="match status" value="1"/>
</dbReference>
<dbReference type="SUPFAM" id="SSF55785">
    <property type="entry name" value="PYP-like sensor domain (PAS domain)"/>
    <property type="match status" value="1"/>
</dbReference>
<dbReference type="SMART" id="SM00421">
    <property type="entry name" value="HTH_LUXR"/>
    <property type="match status" value="1"/>
</dbReference>
<keyword evidence="1" id="KW-0175">Coiled coil</keyword>
<dbReference type="NCBIfam" id="TIGR00229">
    <property type="entry name" value="sensory_box"/>
    <property type="match status" value="1"/>
</dbReference>
<dbReference type="Pfam" id="PF00196">
    <property type="entry name" value="GerE"/>
    <property type="match status" value="1"/>
</dbReference>
<dbReference type="SUPFAM" id="SSF46894">
    <property type="entry name" value="C-terminal effector domain of the bipartite response regulators"/>
    <property type="match status" value="1"/>
</dbReference>
<evidence type="ECO:0000313" key="5">
    <source>
        <dbReference type="Proteomes" id="UP000428260"/>
    </source>
</evidence>
<dbReference type="Pfam" id="PF13426">
    <property type="entry name" value="PAS_9"/>
    <property type="match status" value="1"/>
</dbReference>
<gene>
    <name evidence="4" type="ORF">GM418_04940</name>
</gene>